<accession>A0ABR2Q650</accession>
<evidence type="ECO:0000313" key="3">
    <source>
        <dbReference type="EMBL" id="KAK8995956.1"/>
    </source>
</evidence>
<dbReference type="PANTHER" id="PTHR47723">
    <property type="entry name" value="OS05G0353850 PROTEIN"/>
    <property type="match status" value="1"/>
</dbReference>
<dbReference type="InterPro" id="IPR012337">
    <property type="entry name" value="RNaseH-like_sf"/>
</dbReference>
<dbReference type="InterPro" id="IPR026960">
    <property type="entry name" value="RVT-Znf"/>
</dbReference>
<proteinExistence type="predicted"/>
<gene>
    <name evidence="3" type="ORF">V6N11_076209</name>
</gene>
<dbReference type="EMBL" id="JBBPBN010000045">
    <property type="protein sequence ID" value="KAK8995956.1"/>
    <property type="molecule type" value="Genomic_DNA"/>
</dbReference>
<keyword evidence="4" id="KW-1185">Reference proteome</keyword>
<dbReference type="Pfam" id="PF13966">
    <property type="entry name" value="zf-RVT"/>
    <property type="match status" value="1"/>
</dbReference>
<dbReference type="Proteomes" id="UP001396334">
    <property type="component" value="Unassembled WGS sequence"/>
</dbReference>
<dbReference type="Gene3D" id="3.30.420.10">
    <property type="entry name" value="Ribonuclease H-like superfamily/Ribonuclease H"/>
    <property type="match status" value="1"/>
</dbReference>
<dbReference type="InterPro" id="IPR053151">
    <property type="entry name" value="RNase_H-like"/>
</dbReference>
<evidence type="ECO:0008006" key="5">
    <source>
        <dbReference type="Google" id="ProtNLM"/>
    </source>
</evidence>
<protein>
    <recommendedName>
        <fullName evidence="5">RNase H type-1 domain-containing protein</fullName>
    </recommendedName>
</protein>
<dbReference type="Pfam" id="PF13456">
    <property type="entry name" value="RVT_3"/>
    <property type="match status" value="1"/>
</dbReference>
<evidence type="ECO:0000259" key="2">
    <source>
        <dbReference type="Pfam" id="PF13966"/>
    </source>
</evidence>
<dbReference type="SUPFAM" id="SSF53098">
    <property type="entry name" value="Ribonuclease H-like"/>
    <property type="match status" value="1"/>
</dbReference>
<reference evidence="3 4" key="1">
    <citation type="journal article" date="2024" name="G3 (Bethesda)">
        <title>Genome assembly of Hibiscus sabdariffa L. provides insights into metabolisms of medicinal natural products.</title>
        <authorList>
            <person name="Kim T."/>
        </authorList>
    </citation>
    <scope>NUCLEOTIDE SEQUENCE [LARGE SCALE GENOMIC DNA]</scope>
    <source>
        <strain evidence="3">TK-2024</strain>
        <tissue evidence="3">Old leaves</tissue>
    </source>
</reference>
<sequence>MTDAGTWDIPRLSMLFPESIIAHILAIKCPSPTDGNDMCVWRWTPKHTFELKSAYFALSGSRWSEERAIWSVIWNLKVPQRVRLFLWIAYKQRLMTNDERCRRNLSADPSCLECSNPHEMVLHVLRDCHCSRRLWLHFLPASLTHSFFSLNLQNWISCNLSTSFLHPQWNMPWCFLFASLTWQLWKRRNDVVFHNSILSDAAIISCSLAWAKHYSDNAMLSAKSPPLPQPETLVRDAPELGWACLNVDGAVSVPLNAGKIGGLIRSKDGDWVVGFVKAIGHSDALQAELWALFEGMSLAWEYGFYSLLVRSDCKQAVELVNSPLAGSSVLSLVRAIYRLRQKNWATRVIWISRDDNRCADALAKLANSSDFSLHVYNSPPLELDMLLCKD</sequence>
<dbReference type="InterPro" id="IPR036397">
    <property type="entry name" value="RNaseH_sf"/>
</dbReference>
<dbReference type="InterPro" id="IPR002156">
    <property type="entry name" value="RNaseH_domain"/>
</dbReference>
<dbReference type="CDD" id="cd06222">
    <property type="entry name" value="RNase_H_like"/>
    <property type="match status" value="1"/>
</dbReference>
<dbReference type="PANTHER" id="PTHR47723:SF19">
    <property type="entry name" value="POLYNUCLEOTIDYL TRANSFERASE, RIBONUCLEASE H-LIKE SUPERFAMILY PROTEIN"/>
    <property type="match status" value="1"/>
</dbReference>
<comment type="caution">
    <text evidence="3">The sequence shown here is derived from an EMBL/GenBank/DDBJ whole genome shotgun (WGS) entry which is preliminary data.</text>
</comment>
<organism evidence="3 4">
    <name type="scientific">Hibiscus sabdariffa</name>
    <name type="common">roselle</name>
    <dbReference type="NCBI Taxonomy" id="183260"/>
    <lineage>
        <taxon>Eukaryota</taxon>
        <taxon>Viridiplantae</taxon>
        <taxon>Streptophyta</taxon>
        <taxon>Embryophyta</taxon>
        <taxon>Tracheophyta</taxon>
        <taxon>Spermatophyta</taxon>
        <taxon>Magnoliopsida</taxon>
        <taxon>eudicotyledons</taxon>
        <taxon>Gunneridae</taxon>
        <taxon>Pentapetalae</taxon>
        <taxon>rosids</taxon>
        <taxon>malvids</taxon>
        <taxon>Malvales</taxon>
        <taxon>Malvaceae</taxon>
        <taxon>Malvoideae</taxon>
        <taxon>Hibiscus</taxon>
    </lineage>
</organism>
<dbReference type="InterPro" id="IPR044730">
    <property type="entry name" value="RNase_H-like_dom_plant"/>
</dbReference>
<feature type="domain" description="RNase H type-1" evidence="1">
    <location>
        <begin position="246"/>
        <end position="366"/>
    </location>
</feature>
<evidence type="ECO:0000313" key="4">
    <source>
        <dbReference type="Proteomes" id="UP001396334"/>
    </source>
</evidence>
<evidence type="ECO:0000259" key="1">
    <source>
        <dbReference type="Pfam" id="PF13456"/>
    </source>
</evidence>
<name>A0ABR2Q650_9ROSI</name>
<feature type="domain" description="Reverse transcriptase zinc-binding" evidence="2">
    <location>
        <begin position="49"/>
        <end position="135"/>
    </location>
</feature>